<evidence type="ECO:0000313" key="2">
    <source>
        <dbReference type="Proteomes" id="UP000230859"/>
    </source>
</evidence>
<evidence type="ECO:0008006" key="3">
    <source>
        <dbReference type="Google" id="ProtNLM"/>
    </source>
</evidence>
<reference evidence="1 2" key="1">
    <citation type="submission" date="2017-09" db="EMBL/GenBank/DDBJ databases">
        <title>Depth-based differentiation of microbial function through sediment-hosted aquifers and enrichment of novel symbionts in the deep terrestrial subsurface.</title>
        <authorList>
            <person name="Probst A.J."/>
            <person name="Ladd B."/>
            <person name="Jarett J.K."/>
            <person name="Geller-Mcgrath D.E."/>
            <person name="Sieber C.M."/>
            <person name="Emerson J.B."/>
            <person name="Anantharaman K."/>
            <person name="Thomas B.C."/>
            <person name="Malmstrom R."/>
            <person name="Stieglmeier M."/>
            <person name="Klingl A."/>
            <person name="Woyke T."/>
            <person name="Ryan C.M."/>
            <person name="Banfield J.F."/>
        </authorList>
    </citation>
    <scope>NUCLEOTIDE SEQUENCE [LARGE SCALE GENOMIC DNA]</scope>
    <source>
        <strain evidence="1">CG11_big_fil_rev_8_21_14_0_20_45_26</strain>
    </source>
</reference>
<evidence type="ECO:0000313" key="1">
    <source>
        <dbReference type="EMBL" id="PIQ86685.1"/>
    </source>
</evidence>
<accession>A0A2H0LT58</accession>
<name>A0A2H0LT58_9BACT</name>
<gene>
    <name evidence="1" type="ORF">COV74_03715</name>
</gene>
<sequence length="158" mass="18152">MDDGLTLSPIHFLIMIRTYSSIWCMDNQLRTFTAEEANALLPTLRQLIRVLQTAHQQAIDLETQIDAEELISEKGSEKSAHAINQLMENHRQRVTEFYAIVEQIHSYGCILKDIEMGLIDFYAVINGNVVFLCWKMGEEKVNHWHEVGQGYTARQSLA</sequence>
<organism evidence="1 2">
    <name type="scientific">Candidatus Abzuiibacterium crystallinum</name>
    <dbReference type="NCBI Taxonomy" id="1974748"/>
    <lineage>
        <taxon>Bacteria</taxon>
        <taxon>Pseudomonadati</taxon>
        <taxon>Candidatus Omnitrophota</taxon>
        <taxon>Candidatus Abzuiibacterium</taxon>
    </lineage>
</organism>
<comment type="caution">
    <text evidence="1">The sequence shown here is derived from an EMBL/GenBank/DDBJ whole genome shotgun (WGS) entry which is preliminary data.</text>
</comment>
<proteinExistence type="predicted"/>
<dbReference type="InterPro" id="IPR018699">
    <property type="entry name" value="DUF2203"/>
</dbReference>
<dbReference type="Proteomes" id="UP000230859">
    <property type="component" value="Unassembled WGS sequence"/>
</dbReference>
<dbReference type="AlphaFoldDB" id="A0A2H0LT58"/>
<dbReference type="PIRSF" id="PIRSF016498">
    <property type="entry name" value="UCP016498"/>
    <property type="match status" value="1"/>
</dbReference>
<protein>
    <recommendedName>
        <fullName evidence="3">DUF2203 domain-containing protein</fullName>
    </recommendedName>
</protein>
<dbReference type="Pfam" id="PF09969">
    <property type="entry name" value="DUF2203"/>
    <property type="match status" value="1"/>
</dbReference>
<dbReference type="EMBL" id="PCVY01000037">
    <property type="protein sequence ID" value="PIQ86685.1"/>
    <property type="molecule type" value="Genomic_DNA"/>
</dbReference>